<protein>
    <recommendedName>
        <fullName evidence="1">DUF6533 domain-containing protein</fullName>
    </recommendedName>
</protein>
<sequence length="128" mass="14652">MSRLEELRMCFRDGGRLKLTDAPQTLRVQLTLLHSIKLRYGVECPASLPLSTSLIPRNHWRFSQMSDFDPNLATEVIGLLQSGAIQNYCVVAVAALIFHDHIATLSREMDLIWGRKFNNVTLMFHVKR</sequence>
<dbReference type="InterPro" id="IPR045340">
    <property type="entry name" value="DUF6533"/>
</dbReference>
<feature type="domain" description="DUF6533" evidence="1">
    <location>
        <begin position="88"/>
        <end position="126"/>
    </location>
</feature>
<name>A0A8E2DRR8_9APHY</name>
<accession>A0A8E2DRR8</accession>
<evidence type="ECO:0000313" key="2">
    <source>
        <dbReference type="EMBL" id="OCH94533.1"/>
    </source>
</evidence>
<dbReference type="AlphaFoldDB" id="A0A8E2DRR8"/>
<organism evidence="2 3">
    <name type="scientific">Obba rivulosa</name>
    <dbReference type="NCBI Taxonomy" id="1052685"/>
    <lineage>
        <taxon>Eukaryota</taxon>
        <taxon>Fungi</taxon>
        <taxon>Dikarya</taxon>
        <taxon>Basidiomycota</taxon>
        <taxon>Agaricomycotina</taxon>
        <taxon>Agaricomycetes</taxon>
        <taxon>Polyporales</taxon>
        <taxon>Gelatoporiaceae</taxon>
        <taxon>Obba</taxon>
    </lineage>
</organism>
<keyword evidence="3" id="KW-1185">Reference proteome</keyword>
<evidence type="ECO:0000259" key="1">
    <source>
        <dbReference type="Pfam" id="PF20151"/>
    </source>
</evidence>
<reference evidence="2 3" key="1">
    <citation type="submission" date="2016-07" db="EMBL/GenBank/DDBJ databases">
        <title>Draft genome of the white-rot fungus Obba rivulosa 3A-2.</title>
        <authorList>
            <consortium name="DOE Joint Genome Institute"/>
            <person name="Miettinen O."/>
            <person name="Riley R."/>
            <person name="Acob R."/>
            <person name="Barry K."/>
            <person name="Cullen D."/>
            <person name="De Vries R."/>
            <person name="Hainaut M."/>
            <person name="Hatakka A."/>
            <person name="Henrissat B."/>
            <person name="Hilden K."/>
            <person name="Kuo R."/>
            <person name="Labutti K."/>
            <person name="Lipzen A."/>
            <person name="Makela M.R."/>
            <person name="Sandor L."/>
            <person name="Spatafora J.W."/>
            <person name="Grigoriev I.V."/>
            <person name="Hibbett D.S."/>
        </authorList>
    </citation>
    <scope>NUCLEOTIDE SEQUENCE [LARGE SCALE GENOMIC DNA]</scope>
    <source>
        <strain evidence="2 3">3A-2</strain>
    </source>
</reference>
<gene>
    <name evidence="2" type="ORF">OBBRIDRAFT_789223</name>
</gene>
<proteinExistence type="predicted"/>
<evidence type="ECO:0000313" key="3">
    <source>
        <dbReference type="Proteomes" id="UP000250043"/>
    </source>
</evidence>
<dbReference type="Proteomes" id="UP000250043">
    <property type="component" value="Unassembled WGS sequence"/>
</dbReference>
<dbReference type="Pfam" id="PF20151">
    <property type="entry name" value="DUF6533"/>
    <property type="match status" value="1"/>
</dbReference>
<dbReference type="OrthoDB" id="2745134at2759"/>
<dbReference type="EMBL" id="KV722343">
    <property type="protein sequence ID" value="OCH94533.1"/>
    <property type="molecule type" value="Genomic_DNA"/>
</dbReference>